<evidence type="ECO:0000313" key="2">
    <source>
        <dbReference type="EMBL" id="CAD8312818.1"/>
    </source>
</evidence>
<dbReference type="EMBL" id="HBED01023358">
    <property type="protein sequence ID" value="CAD8312818.1"/>
    <property type="molecule type" value="Transcribed_RNA"/>
</dbReference>
<feature type="region of interest" description="Disordered" evidence="1">
    <location>
        <begin position="1"/>
        <end position="62"/>
    </location>
</feature>
<gene>
    <name evidence="2" type="ORF">TDUB1175_LOCUS11607</name>
</gene>
<proteinExistence type="predicted"/>
<reference evidence="2" key="1">
    <citation type="submission" date="2021-01" db="EMBL/GenBank/DDBJ databases">
        <authorList>
            <person name="Corre E."/>
            <person name="Pelletier E."/>
            <person name="Niang G."/>
            <person name="Scheremetjew M."/>
            <person name="Finn R."/>
            <person name="Kale V."/>
            <person name="Holt S."/>
            <person name="Cochrane G."/>
            <person name="Meng A."/>
            <person name="Brown T."/>
            <person name="Cohen L."/>
        </authorList>
    </citation>
    <scope>NUCLEOTIDE SEQUENCE</scope>
    <source>
        <strain evidence="2">CCMP147</strain>
    </source>
</reference>
<accession>A0A7R9W3E9</accession>
<sequence length="274" mass="30346">MAPTKSNRRRNEQHSGTNNSSNQQPDQPSKISPIKSARTLGKGGPLSSFSLNGGKKKSNRIFTAGSTTGESHLWVKLPLHDQSAFIKPAQDDIQAKPELMTQFKISDFVPRCDPSDSSKLMSNGRTGNREGPFFEAIYLHENPQNNTATWRGKWGRNIARLLDQYGANFRYPATFEYKGDSTPTENDKAPLARFIVFDQVLRIMALSYNNFTLDDMMNDDTTVKAFFGEDGMDEARAAYARLNGAASSEDSDGTNPNGGNNNFTNMPGFEPLDD</sequence>
<organism evidence="2">
    <name type="scientific">Pseudictyota dubia</name>
    <dbReference type="NCBI Taxonomy" id="2749911"/>
    <lineage>
        <taxon>Eukaryota</taxon>
        <taxon>Sar</taxon>
        <taxon>Stramenopiles</taxon>
        <taxon>Ochrophyta</taxon>
        <taxon>Bacillariophyta</taxon>
        <taxon>Mediophyceae</taxon>
        <taxon>Biddulphiophycidae</taxon>
        <taxon>Eupodiscales</taxon>
        <taxon>Odontellaceae</taxon>
        <taxon>Pseudictyota</taxon>
    </lineage>
</organism>
<feature type="compositionally biased region" description="Polar residues" evidence="1">
    <location>
        <begin position="14"/>
        <end position="30"/>
    </location>
</feature>
<evidence type="ECO:0000256" key="1">
    <source>
        <dbReference type="SAM" id="MobiDB-lite"/>
    </source>
</evidence>
<feature type="compositionally biased region" description="Low complexity" evidence="1">
    <location>
        <begin position="253"/>
        <end position="274"/>
    </location>
</feature>
<protein>
    <submittedName>
        <fullName evidence="2">Uncharacterized protein</fullName>
    </submittedName>
</protein>
<dbReference type="AlphaFoldDB" id="A0A7R9W3E9"/>
<name>A0A7R9W3E9_9STRA</name>
<feature type="region of interest" description="Disordered" evidence="1">
    <location>
        <begin position="244"/>
        <end position="274"/>
    </location>
</feature>